<organism evidence="2 3">
    <name type="scientific">Blastococcus jejuensis</name>
    <dbReference type="NCBI Taxonomy" id="351224"/>
    <lineage>
        <taxon>Bacteria</taxon>
        <taxon>Bacillati</taxon>
        <taxon>Actinomycetota</taxon>
        <taxon>Actinomycetes</taxon>
        <taxon>Geodermatophilales</taxon>
        <taxon>Geodermatophilaceae</taxon>
        <taxon>Blastococcus</taxon>
    </lineage>
</organism>
<name>A0ABP6PCW7_9ACTN</name>
<keyword evidence="3" id="KW-1185">Reference proteome</keyword>
<feature type="region of interest" description="Disordered" evidence="1">
    <location>
        <begin position="90"/>
        <end position="116"/>
    </location>
</feature>
<feature type="compositionally biased region" description="Basic and acidic residues" evidence="1">
    <location>
        <begin position="41"/>
        <end position="56"/>
    </location>
</feature>
<gene>
    <name evidence="2" type="ORF">GCM10010531_28900</name>
</gene>
<feature type="compositionally biased region" description="Basic residues" evidence="1">
    <location>
        <begin position="63"/>
        <end position="72"/>
    </location>
</feature>
<evidence type="ECO:0000313" key="3">
    <source>
        <dbReference type="Proteomes" id="UP001499924"/>
    </source>
</evidence>
<reference evidence="3" key="1">
    <citation type="journal article" date="2019" name="Int. J. Syst. Evol. Microbiol.">
        <title>The Global Catalogue of Microorganisms (GCM) 10K type strain sequencing project: providing services to taxonomists for standard genome sequencing and annotation.</title>
        <authorList>
            <consortium name="The Broad Institute Genomics Platform"/>
            <consortium name="The Broad Institute Genome Sequencing Center for Infectious Disease"/>
            <person name="Wu L."/>
            <person name="Ma J."/>
        </authorList>
    </citation>
    <scope>NUCLEOTIDE SEQUENCE [LARGE SCALE GENOMIC DNA]</scope>
    <source>
        <strain evidence="3">JCM 15614</strain>
    </source>
</reference>
<proteinExistence type="predicted"/>
<evidence type="ECO:0000256" key="1">
    <source>
        <dbReference type="SAM" id="MobiDB-lite"/>
    </source>
</evidence>
<feature type="region of interest" description="Disordered" evidence="1">
    <location>
        <begin position="1"/>
        <end position="75"/>
    </location>
</feature>
<protein>
    <submittedName>
        <fullName evidence="2">Uncharacterized protein</fullName>
    </submittedName>
</protein>
<dbReference type="Proteomes" id="UP001499924">
    <property type="component" value="Unassembled WGS sequence"/>
</dbReference>
<sequence length="116" mass="12081">MIVTAEPGSAQVGTASGGAAPSARHASATRTAKATSPAGHQRCELPPRGRRAEGRFRAPPPPVRRRAGRRRRAPEACTAVWEVDIAPDCRSPDRQCRGARGRVGEAPALLPGSSPG</sequence>
<accession>A0ABP6PCW7</accession>
<dbReference type="EMBL" id="BAAAVV010000006">
    <property type="protein sequence ID" value="GAA3173561.1"/>
    <property type="molecule type" value="Genomic_DNA"/>
</dbReference>
<evidence type="ECO:0000313" key="2">
    <source>
        <dbReference type="EMBL" id="GAA3173561.1"/>
    </source>
</evidence>
<comment type="caution">
    <text evidence="2">The sequence shown here is derived from an EMBL/GenBank/DDBJ whole genome shotgun (WGS) entry which is preliminary data.</text>
</comment>